<evidence type="ECO:0000313" key="6">
    <source>
        <dbReference type="EMBL" id="CEL63216.1"/>
    </source>
</evidence>
<reference evidence="6 7" key="1">
    <citation type="submission" date="2014-11" db="EMBL/GenBank/DDBJ databases">
        <authorList>
            <person name="Wibberg Daniel"/>
        </authorList>
    </citation>
    <scope>NUCLEOTIDE SEQUENCE [LARGE SCALE GENOMIC DNA]</scope>
    <source>
        <strain evidence="6">Rhizoctonia solani AG1-IB 7/3/14</strain>
    </source>
</reference>
<feature type="domain" description="MYND-type" evidence="5">
    <location>
        <begin position="54"/>
        <end position="92"/>
    </location>
</feature>
<evidence type="ECO:0000256" key="3">
    <source>
        <dbReference type="ARBA" id="ARBA00022833"/>
    </source>
</evidence>
<dbReference type="AlphaFoldDB" id="A0A0B7FZ44"/>
<dbReference type="Gene3D" id="6.10.140.2220">
    <property type="match status" value="1"/>
</dbReference>
<gene>
    <name evidence="6" type="ORF">RSOLAG1IB_05258</name>
</gene>
<proteinExistence type="predicted"/>
<protein>
    <recommendedName>
        <fullName evidence="5">MYND-type domain-containing protein</fullName>
    </recommendedName>
</protein>
<dbReference type="STRING" id="1108050.A0A0B7FZ44"/>
<dbReference type="SUPFAM" id="SSF144232">
    <property type="entry name" value="HIT/MYND zinc finger-like"/>
    <property type="match status" value="1"/>
</dbReference>
<evidence type="ECO:0000313" key="7">
    <source>
        <dbReference type="Proteomes" id="UP000059188"/>
    </source>
</evidence>
<dbReference type="Proteomes" id="UP000059188">
    <property type="component" value="Unassembled WGS sequence"/>
</dbReference>
<dbReference type="OrthoDB" id="4851849at2759"/>
<evidence type="ECO:0000259" key="5">
    <source>
        <dbReference type="PROSITE" id="PS50865"/>
    </source>
</evidence>
<dbReference type="Pfam" id="PF01753">
    <property type="entry name" value="zf-MYND"/>
    <property type="match status" value="1"/>
</dbReference>
<dbReference type="PROSITE" id="PS50865">
    <property type="entry name" value="ZF_MYND_2"/>
    <property type="match status" value="1"/>
</dbReference>
<evidence type="ECO:0000256" key="2">
    <source>
        <dbReference type="ARBA" id="ARBA00022771"/>
    </source>
</evidence>
<keyword evidence="1" id="KW-0479">Metal-binding</keyword>
<dbReference type="GO" id="GO:0008270">
    <property type="term" value="F:zinc ion binding"/>
    <property type="evidence" value="ECO:0007669"/>
    <property type="project" value="UniProtKB-KW"/>
</dbReference>
<organism evidence="6 7">
    <name type="scientific">Thanatephorus cucumeris (strain AG1-IB / isolate 7/3/14)</name>
    <name type="common">Lettuce bottom rot fungus</name>
    <name type="synonym">Rhizoctonia solani</name>
    <dbReference type="NCBI Taxonomy" id="1108050"/>
    <lineage>
        <taxon>Eukaryota</taxon>
        <taxon>Fungi</taxon>
        <taxon>Dikarya</taxon>
        <taxon>Basidiomycota</taxon>
        <taxon>Agaricomycotina</taxon>
        <taxon>Agaricomycetes</taxon>
        <taxon>Cantharellales</taxon>
        <taxon>Ceratobasidiaceae</taxon>
        <taxon>Rhizoctonia</taxon>
        <taxon>Rhizoctonia solani AG-1</taxon>
    </lineage>
</organism>
<sequence>MRDVSASVPINICHLAVRSHHLHSETKHTLCRPTIKTHCRQLAIGIRSIMQHTCNHCESEEPGLSVCSGCHDAWYCSSGCQKAAWKTHRLWCLHPSKLTSADHLAILAYEDFLPSELDIQLRRDYGFARTQSKKSESYLSGLFQGIIKHGEVDSREIHRQRLAGTLIDYIKDYYEKIPAYARGGYYPWFLKNQHLLGPPKYTDTSVAILNDDDSTRRTWYFIGGLVSDNLEHIRSSMNDWPEEKQHAFRFVQLLLHTGFQPSPDLPEWIRFGLCGCSSSKEEAELLESYIKLIHLISFEEFYTAYNDSALPTLFSTNGMVVTNPFVLDVLNGTTHMNKSVWSLKQFALGDYASLTPPVAVDYGFVNCGGEEDLIHSLKQTYGRILTARNANPLQLHEACLQGKIFCYARRKTQVDIKFAPLMKNIYPLSE</sequence>
<dbReference type="InterPro" id="IPR002893">
    <property type="entry name" value="Znf_MYND"/>
</dbReference>
<keyword evidence="2 4" id="KW-0863">Zinc-finger</keyword>
<name>A0A0B7FZ44_THACB</name>
<accession>A0A0B7FZ44</accession>
<keyword evidence="3" id="KW-0862">Zinc</keyword>
<evidence type="ECO:0000256" key="1">
    <source>
        <dbReference type="ARBA" id="ARBA00022723"/>
    </source>
</evidence>
<keyword evidence="7" id="KW-1185">Reference proteome</keyword>
<evidence type="ECO:0000256" key="4">
    <source>
        <dbReference type="PROSITE-ProRule" id="PRU00134"/>
    </source>
</evidence>
<dbReference type="EMBL" id="LN679107">
    <property type="protein sequence ID" value="CEL63216.1"/>
    <property type="molecule type" value="Genomic_DNA"/>
</dbReference>